<evidence type="ECO:0000256" key="1">
    <source>
        <dbReference type="ARBA" id="ARBA00023002"/>
    </source>
</evidence>
<dbReference type="CDD" id="cd01097">
    <property type="entry name" value="Tetrahydromethanopterin_reductase"/>
    <property type="match status" value="1"/>
</dbReference>
<name>A0A552WXJ2_9MICO</name>
<protein>
    <submittedName>
        <fullName evidence="4">LLM class flavin-dependent oxidoreductase</fullName>
    </submittedName>
</protein>
<feature type="domain" description="Luciferase-like" evidence="3">
    <location>
        <begin position="18"/>
        <end position="228"/>
    </location>
</feature>
<dbReference type="RefSeq" id="WP_143416769.1">
    <property type="nucleotide sequence ID" value="NZ_VJXR01000002.1"/>
</dbReference>
<dbReference type="Pfam" id="PF00296">
    <property type="entry name" value="Bac_luciferase"/>
    <property type="match status" value="1"/>
</dbReference>
<keyword evidence="1" id="KW-0560">Oxidoreductase</keyword>
<evidence type="ECO:0000256" key="2">
    <source>
        <dbReference type="SAM" id="MobiDB-lite"/>
    </source>
</evidence>
<feature type="region of interest" description="Disordered" evidence="2">
    <location>
        <begin position="287"/>
        <end position="311"/>
    </location>
</feature>
<evidence type="ECO:0000313" key="5">
    <source>
        <dbReference type="Proteomes" id="UP000318693"/>
    </source>
</evidence>
<dbReference type="InterPro" id="IPR050564">
    <property type="entry name" value="F420-G6PD/mer"/>
</dbReference>
<evidence type="ECO:0000313" key="4">
    <source>
        <dbReference type="EMBL" id="TRW47497.1"/>
    </source>
</evidence>
<dbReference type="SUPFAM" id="SSF51679">
    <property type="entry name" value="Bacterial luciferase-like"/>
    <property type="match status" value="1"/>
</dbReference>
<sequence length="311" mass="33158">MPDYGHTVHLGIFPTPTSREPARAVRLARLAEEVGLDLVAIQDHPYQPAFLDTWTLLSYLGAVTERIHLAPDVANLPLRPPAVLARAVASLDLLTNGRVALGLGAGAFWDAVVAMGGPRRRPGEAVDALEQAIDVIRELWDPTRRHVRAGGDVYALDGAKAGPAPAHDVPIWVGAARPRMLRLTGRLADGWLPSASWMRPEGLAAANAVIDEAAGAAGRSPAAVRRLYNVDGAFGVGTGFLEGPAEAWVEQLAELAVTEGMGTFILAADDEEKVRRWGEEVAPGVRERVAARRGMTDPTQSRPPDRGRIGA</sequence>
<accession>A0A552WXJ2</accession>
<keyword evidence="5" id="KW-1185">Reference proteome</keyword>
<dbReference type="InterPro" id="IPR011251">
    <property type="entry name" value="Luciferase-like_dom"/>
</dbReference>
<gene>
    <name evidence="4" type="ORF">FJ693_01510</name>
</gene>
<proteinExistence type="predicted"/>
<dbReference type="GO" id="GO:0016705">
    <property type="term" value="F:oxidoreductase activity, acting on paired donors, with incorporation or reduction of molecular oxygen"/>
    <property type="evidence" value="ECO:0007669"/>
    <property type="project" value="InterPro"/>
</dbReference>
<evidence type="ECO:0000259" key="3">
    <source>
        <dbReference type="Pfam" id="PF00296"/>
    </source>
</evidence>
<comment type="caution">
    <text evidence="4">The sequence shown here is derived from an EMBL/GenBank/DDBJ whole genome shotgun (WGS) entry which is preliminary data.</text>
</comment>
<dbReference type="InterPro" id="IPR036661">
    <property type="entry name" value="Luciferase-like_sf"/>
</dbReference>
<organism evidence="4 5">
    <name type="scientific">Georgenia yuyongxinii</name>
    <dbReference type="NCBI Taxonomy" id="2589797"/>
    <lineage>
        <taxon>Bacteria</taxon>
        <taxon>Bacillati</taxon>
        <taxon>Actinomycetota</taxon>
        <taxon>Actinomycetes</taxon>
        <taxon>Micrococcales</taxon>
        <taxon>Bogoriellaceae</taxon>
        <taxon>Georgenia</taxon>
    </lineage>
</organism>
<dbReference type="EMBL" id="VJXR01000002">
    <property type="protein sequence ID" value="TRW47497.1"/>
    <property type="molecule type" value="Genomic_DNA"/>
</dbReference>
<reference evidence="4 5" key="1">
    <citation type="submission" date="2019-07" db="EMBL/GenBank/DDBJ databases">
        <title>Georgenia wutianyii sp. nov. and Georgenia *** sp. nov. isolated from plateau pika (Ochotona curzoniae) in the Qinghai-Tibet plateau of China.</title>
        <authorList>
            <person name="Tian Z."/>
        </authorList>
    </citation>
    <scope>NUCLEOTIDE SEQUENCE [LARGE SCALE GENOMIC DNA]</scope>
    <source>
        <strain evidence="4 5">Z446</strain>
    </source>
</reference>
<dbReference type="Proteomes" id="UP000318693">
    <property type="component" value="Unassembled WGS sequence"/>
</dbReference>
<dbReference type="PANTHER" id="PTHR43244">
    <property type="match status" value="1"/>
</dbReference>
<dbReference type="AlphaFoldDB" id="A0A552WXJ2"/>
<dbReference type="Gene3D" id="3.20.20.30">
    <property type="entry name" value="Luciferase-like domain"/>
    <property type="match status" value="1"/>
</dbReference>
<dbReference type="PANTHER" id="PTHR43244:SF1">
    <property type="entry name" value="5,10-METHYLENETETRAHYDROMETHANOPTERIN REDUCTASE"/>
    <property type="match status" value="1"/>
</dbReference>